<dbReference type="GO" id="GO:0005737">
    <property type="term" value="C:cytoplasm"/>
    <property type="evidence" value="ECO:0007669"/>
    <property type="project" value="UniProtKB-SubCell"/>
</dbReference>
<evidence type="ECO:0000313" key="9">
    <source>
        <dbReference type="EMBL" id="KAI7732805.1"/>
    </source>
</evidence>
<organism evidence="9 10">
    <name type="scientific">Ambrosia artemisiifolia</name>
    <name type="common">Common ragweed</name>
    <dbReference type="NCBI Taxonomy" id="4212"/>
    <lineage>
        <taxon>Eukaryota</taxon>
        <taxon>Viridiplantae</taxon>
        <taxon>Streptophyta</taxon>
        <taxon>Embryophyta</taxon>
        <taxon>Tracheophyta</taxon>
        <taxon>Spermatophyta</taxon>
        <taxon>Magnoliopsida</taxon>
        <taxon>eudicotyledons</taxon>
        <taxon>Gunneridae</taxon>
        <taxon>Pentapetalae</taxon>
        <taxon>asterids</taxon>
        <taxon>campanulids</taxon>
        <taxon>Asterales</taxon>
        <taxon>Asteraceae</taxon>
        <taxon>Asteroideae</taxon>
        <taxon>Heliantheae alliance</taxon>
        <taxon>Heliantheae</taxon>
        <taxon>Ambrosia</taxon>
    </lineage>
</organism>
<proteinExistence type="predicted"/>
<name>A0AAD5G887_AMBAR</name>
<dbReference type="Gene3D" id="3.40.50.1820">
    <property type="entry name" value="alpha/beta hydrolase"/>
    <property type="match status" value="1"/>
</dbReference>
<dbReference type="EMBL" id="JAMZMK010010153">
    <property type="protein sequence ID" value="KAI7732805.1"/>
    <property type="molecule type" value="Genomic_DNA"/>
</dbReference>
<keyword evidence="4" id="KW-0378">Hydrolase</keyword>
<dbReference type="SUPFAM" id="SSF53474">
    <property type="entry name" value="alpha/beta-Hydrolases"/>
    <property type="match status" value="1"/>
</dbReference>
<dbReference type="GO" id="GO:0052689">
    <property type="term" value="F:carboxylic ester hydrolase activity"/>
    <property type="evidence" value="ECO:0007669"/>
    <property type="project" value="InterPro"/>
</dbReference>
<dbReference type="GO" id="GO:0006629">
    <property type="term" value="P:lipid metabolic process"/>
    <property type="evidence" value="ECO:0007669"/>
    <property type="project" value="InterPro"/>
</dbReference>
<keyword evidence="5" id="KW-0611">Plant defense</keyword>
<evidence type="ECO:0000256" key="3">
    <source>
        <dbReference type="ARBA" id="ARBA00022490"/>
    </source>
</evidence>
<sequence>MDSSLDQHITCRFDSEVELGKFTGSTDAIHDAHRAILETNEPYKLHTTGFRINVLAFKSCAPDYTTLSLEGDFGLVPSEYLQGVDFIPTKVKSWKSKNKAESNPTEVNSSVSNNKDDFIPTKVNKAAVGLFQKLSIDLIEQEKKYKNTPLIITGSGLGGYLAILSALRLHHAIDVEESNGSKNTKRPICITFGCPLVGDEALQRAIAERPQWKYSFLNVVANMDPIATFFSSDTPYKPFGTFLFCTESGGHTAFEDKDSIMLVLNAIKLSNEGNLQIYDYTNVLSSIRRKVLYRGVSELGDFNLNPLKAGITLQLREVGVLSTITNDEIGKMEKKQADKIKKKNLVSAYDPTKKLNEMKISLTYMEWYMKTRKSTGGYYDSYKNPKTKEELDRQNEIVRHHRVLNQYWKKFVEDKDRMPQKEGAKLRTRWLLGGNNYRRIVEPLEIAEYYRKGNKNYIETNRSDHFKLLEKWLDEDKDPDSSEVERNKAASLTEDSCFWAHVEEALILLSDVNRGSADIGQKLEKFEVDLMRAINNYSLSPDVFLDGSSLMKWWDEYKAHKGSGYASEFAEYMNKESYRSYQ</sequence>
<evidence type="ECO:0000256" key="4">
    <source>
        <dbReference type="ARBA" id="ARBA00022801"/>
    </source>
</evidence>
<keyword evidence="10" id="KW-1185">Reference proteome</keyword>
<keyword evidence="6" id="KW-0539">Nucleus</keyword>
<evidence type="ECO:0000259" key="7">
    <source>
        <dbReference type="Pfam" id="PF01764"/>
    </source>
</evidence>
<dbReference type="GO" id="GO:0006952">
    <property type="term" value="P:defense response"/>
    <property type="evidence" value="ECO:0007669"/>
    <property type="project" value="UniProtKB-KW"/>
</dbReference>
<evidence type="ECO:0000259" key="8">
    <source>
        <dbReference type="Pfam" id="PF18117"/>
    </source>
</evidence>
<dbReference type="Proteomes" id="UP001206925">
    <property type="component" value="Unassembled WGS sequence"/>
</dbReference>
<accession>A0AAD5G887</accession>
<reference evidence="9" key="1">
    <citation type="submission" date="2022-06" db="EMBL/GenBank/DDBJ databases">
        <title>Uncovering the hologenomic basis of an extraordinary plant invasion.</title>
        <authorList>
            <person name="Bieker V.C."/>
            <person name="Martin M.D."/>
            <person name="Gilbert T."/>
            <person name="Hodgins K."/>
            <person name="Battlay P."/>
            <person name="Petersen B."/>
            <person name="Wilson J."/>
        </authorList>
    </citation>
    <scope>NUCLEOTIDE SEQUENCE</scope>
    <source>
        <strain evidence="9">AA19_3_7</strain>
        <tissue evidence="9">Leaf</tissue>
    </source>
</reference>
<evidence type="ECO:0000256" key="6">
    <source>
        <dbReference type="ARBA" id="ARBA00023242"/>
    </source>
</evidence>
<gene>
    <name evidence="9" type="ORF">M8C21_029408</name>
</gene>
<dbReference type="AlphaFoldDB" id="A0AAD5G887"/>
<dbReference type="InterPro" id="IPR029058">
    <property type="entry name" value="AB_hydrolase_fold"/>
</dbReference>
<evidence type="ECO:0000256" key="2">
    <source>
        <dbReference type="ARBA" id="ARBA00004496"/>
    </source>
</evidence>
<dbReference type="InterPro" id="IPR041266">
    <property type="entry name" value="EDS1_EP"/>
</dbReference>
<feature type="domain" description="EDS1 EP" evidence="8">
    <location>
        <begin position="365"/>
        <end position="569"/>
    </location>
</feature>
<comment type="subcellular location">
    <subcellularLocation>
        <location evidence="2">Cytoplasm</location>
    </subcellularLocation>
    <subcellularLocation>
        <location evidence="1">Nucleus</location>
    </subcellularLocation>
</comment>
<dbReference type="PANTHER" id="PTHR46898:SF3">
    <property type="entry name" value="FUNGAL LIPASE-LIKE DOMAIN-CONTAINING PROTEIN"/>
    <property type="match status" value="1"/>
</dbReference>
<evidence type="ECO:0000256" key="1">
    <source>
        <dbReference type="ARBA" id="ARBA00004123"/>
    </source>
</evidence>
<evidence type="ECO:0000313" key="10">
    <source>
        <dbReference type="Proteomes" id="UP001206925"/>
    </source>
</evidence>
<protein>
    <submittedName>
        <fullName evidence="9">Uncharacterized protein</fullName>
    </submittedName>
</protein>
<dbReference type="PANTHER" id="PTHR46898">
    <property type="entry name" value="SENESCENCE-ASSOCIATED CARBOXYLESTERASE 101"/>
    <property type="match status" value="1"/>
</dbReference>
<dbReference type="InterPro" id="IPR002921">
    <property type="entry name" value="Fungal_lipase-type"/>
</dbReference>
<feature type="domain" description="Fungal lipase-type" evidence="7">
    <location>
        <begin position="120"/>
        <end position="230"/>
    </location>
</feature>
<keyword evidence="3" id="KW-0963">Cytoplasm</keyword>
<dbReference type="GO" id="GO:0005634">
    <property type="term" value="C:nucleus"/>
    <property type="evidence" value="ECO:0007669"/>
    <property type="project" value="UniProtKB-SubCell"/>
</dbReference>
<comment type="caution">
    <text evidence="9">The sequence shown here is derived from an EMBL/GenBank/DDBJ whole genome shotgun (WGS) entry which is preliminary data.</text>
</comment>
<evidence type="ECO:0000256" key="5">
    <source>
        <dbReference type="ARBA" id="ARBA00022821"/>
    </source>
</evidence>
<dbReference type="Pfam" id="PF01764">
    <property type="entry name" value="Lipase_3"/>
    <property type="match status" value="1"/>
</dbReference>
<dbReference type="Pfam" id="PF18117">
    <property type="entry name" value="EDS1_EP"/>
    <property type="match status" value="1"/>
</dbReference>
<dbReference type="InterPro" id="IPR044603">
    <property type="entry name" value="SAG101-like"/>
</dbReference>